<name>A0A4R2L0B1_9GAMM</name>
<dbReference type="RefSeq" id="WP_117316877.1">
    <property type="nucleotide sequence ID" value="NZ_QQSW01000006.1"/>
</dbReference>
<evidence type="ECO:0000313" key="3">
    <source>
        <dbReference type="Proteomes" id="UP000294980"/>
    </source>
</evidence>
<dbReference type="InterPro" id="IPR045746">
    <property type="entry name" value="ACT14924-like_Acyltransf_dom"/>
</dbReference>
<dbReference type="SUPFAM" id="SSF69593">
    <property type="entry name" value="Glycerol-3-phosphate (1)-acyltransferase"/>
    <property type="match status" value="1"/>
</dbReference>
<evidence type="ECO:0000259" key="1">
    <source>
        <dbReference type="SMART" id="SM00563"/>
    </source>
</evidence>
<dbReference type="SMART" id="SM00563">
    <property type="entry name" value="PlsC"/>
    <property type="match status" value="1"/>
</dbReference>
<feature type="domain" description="Phospholipid/glycerol acyltransferase" evidence="1">
    <location>
        <begin position="111"/>
        <end position="235"/>
    </location>
</feature>
<dbReference type="EMBL" id="SLWX01000001">
    <property type="protein sequence ID" value="TCO78617.1"/>
    <property type="molecule type" value="Genomic_DNA"/>
</dbReference>
<sequence>MIFIRVLPAVIKTTQRCYIIFGDANGDLAMQSINARPTISYVQPGERSARARAIDMIERISGRLAVESIYHRLKGEDFNPSTFFARALELADIKYQLHGVCPTALPKSGPLVLIANHPFGVVDGLMLCDIASRMRGDFRILINALLCRDADLDRFFLPVDFRDNREAKQINIQTKQTALKTLAGGGVILVFPSGGISTRQHGGFGALADFPWTTFTAKLIAKSQATVMPLFFHGTNSRLFHIVSGVSDSLRASLLLHEVRNKMGGRFDVTLGAPVTYESIAHLDRRNLTEHLHALTWSLAEGH</sequence>
<keyword evidence="2" id="KW-0808">Transferase</keyword>
<dbReference type="Proteomes" id="UP000294980">
    <property type="component" value="Unassembled WGS sequence"/>
</dbReference>
<organism evidence="2 3">
    <name type="scientific">Chromatocurvus halotolerans</name>
    <dbReference type="NCBI Taxonomy" id="1132028"/>
    <lineage>
        <taxon>Bacteria</taxon>
        <taxon>Pseudomonadati</taxon>
        <taxon>Pseudomonadota</taxon>
        <taxon>Gammaproteobacteria</taxon>
        <taxon>Cellvibrionales</taxon>
        <taxon>Halieaceae</taxon>
        <taxon>Chromatocurvus</taxon>
    </lineage>
</organism>
<dbReference type="OrthoDB" id="1113830at2"/>
<dbReference type="AlphaFoldDB" id="A0A4R2L0B1"/>
<keyword evidence="3" id="KW-1185">Reference proteome</keyword>
<dbReference type="CDD" id="cd07986">
    <property type="entry name" value="LPLAT_ACT14924-like"/>
    <property type="match status" value="1"/>
</dbReference>
<dbReference type="GO" id="GO:0016746">
    <property type="term" value="F:acyltransferase activity"/>
    <property type="evidence" value="ECO:0007669"/>
    <property type="project" value="UniProtKB-KW"/>
</dbReference>
<evidence type="ECO:0000313" key="2">
    <source>
        <dbReference type="EMBL" id="TCO78617.1"/>
    </source>
</evidence>
<keyword evidence="2" id="KW-0012">Acyltransferase</keyword>
<protein>
    <submittedName>
        <fullName evidence="2">Acyltransferase-like protein</fullName>
    </submittedName>
</protein>
<proteinExistence type="predicted"/>
<reference evidence="2 3" key="1">
    <citation type="submission" date="2019-03" db="EMBL/GenBank/DDBJ databases">
        <title>Genomic Encyclopedia of Type Strains, Phase IV (KMG-IV): sequencing the most valuable type-strain genomes for metagenomic binning, comparative biology and taxonomic classification.</title>
        <authorList>
            <person name="Goeker M."/>
        </authorList>
    </citation>
    <scope>NUCLEOTIDE SEQUENCE [LARGE SCALE GENOMIC DNA]</scope>
    <source>
        <strain evidence="2 3">DSM 23344</strain>
    </source>
</reference>
<dbReference type="Pfam" id="PF19576">
    <property type="entry name" value="Acyltransf_2"/>
    <property type="match status" value="1"/>
</dbReference>
<dbReference type="InterPro" id="IPR002123">
    <property type="entry name" value="Plipid/glycerol_acylTrfase"/>
</dbReference>
<accession>A0A4R2L0B1</accession>
<gene>
    <name evidence="2" type="ORF">EV688_101435</name>
</gene>
<comment type="caution">
    <text evidence="2">The sequence shown here is derived from an EMBL/GenBank/DDBJ whole genome shotgun (WGS) entry which is preliminary data.</text>
</comment>